<evidence type="ECO:0000313" key="17">
    <source>
        <dbReference type="EMBL" id="RZN70276.1"/>
    </source>
</evidence>
<keyword evidence="7" id="KW-0464">Manganese</keyword>
<comment type="cofactor">
    <cofactor evidence="1">
        <name>Mn(2+)</name>
        <dbReference type="ChEBI" id="CHEBI:29035"/>
    </cofactor>
</comment>
<reference evidence="17 18" key="1">
    <citation type="journal article" date="2019" name="Nat. Microbiol.">
        <title>Wide diversity of methane and short-chain alkane metabolisms in uncultured archaea.</title>
        <authorList>
            <person name="Borrel G."/>
            <person name="Adam P.S."/>
            <person name="McKay L.J."/>
            <person name="Chen L.X."/>
            <person name="Sierra-Garcia I.N."/>
            <person name="Sieber C.M."/>
            <person name="Letourneur Q."/>
            <person name="Ghozlane A."/>
            <person name="Andersen G.L."/>
            <person name="Li W.J."/>
            <person name="Hallam S.J."/>
            <person name="Muyzer G."/>
            <person name="de Oliveira V.M."/>
            <person name="Inskeep W.P."/>
            <person name="Banfield J.F."/>
            <person name="Gribaldo S."/>
        </authorList>
    </citation>
    <scope>NUCLEOTIDE SEQUENCE [LARGE SCALE GENOMIC DNA]</scope>
    <source>
        <strain evidence="17">NM1b</strain>
    </source>
</reference>
<dbReference type="Pfam" id="PF01977">
    <property type="entry name" value="UbiD"/>
    <property type="match status" value="1"/>
</dbReference>
<dbReference type="GO" id="GO:0016831">
    <property type="term" value="F:carboxy-lyase activity"/>
    <property type="evidence" value="ECO:0007669"/>
    <property type="project" value="UniProtKB-KW"/>
</dbReference>
<keyword evidence="8" id="KW-0414">Isoprene biosynthesis</keyword>
<comment type="catalytic activity">
    <reaction evidence="9">
        <text>(2E)-3-methyl-5-phosphooxypent-2-enoate + H(+) = isopentenyl phosphate + CO2</text>
        <dbReference type="Rhea" id="RHEA:78971"/>
        <dbReference type="ChEBI" id="CHEBI:15378"/>
        <dbReference type="ChEBI" id="CHEBI:16526"/>
        <dbReference type="ChEBI" id="CHEBI:65078"/>
        <dbReference type="ChEBI" id="CHEBI:229665"/>
        <dbReference type="EC" id="4.1.1.126"/>
    </reaction>
    <physiologicalReaction direction="left-to-right" evidence="9">
        <dbReference type="Rhea" id="RHEA:78972"/>
    </physiologicalReaction>
</comment>
<evidence type="ECO:0000259" key="16">
    <source>
        <dbReference type="Pfam" id="PF20696"/>
    </source>
</evidence>
<evidence type="ECO:0000256" key="12">
    <source>
        <dbReference type="ARBA" id="ARBA00049754"/>
    </source>
</evidence>
<feature type="domain" description="3-octaprenyl-4-hydroxybenzoate carboxy-lyase-like N-terminal" evidence="15">
    <location>
        <begin position="5"/>
        <end position="73"/>
    </location>
</feature>
<dbReference type="InterPro" id="IPR048304">
    <property type="entry name" value="UbiD_Rift_dom"/>
</dbReference>
<dbReference type="Pfam" id="PF20696">
    <property type="entry name" value="UbiD_C"/>
    <property type="match status" value="1"/>
</dbReference>
<evidence type="ECO:0000256" key="1">
    <source>
        <dbReference type="ARBA" id="ARBA00001936"/>
    </source>
</evidence>
<dbReference type="PANTHER" id="PTHR30108:SF21">
    <property type="entry name" value="4-HYDROXYBENZOATE DECARBOXYLASE"/>
    <property type="match status" value="1"/>
</dbReference>
<gene>
    <name evidence="17" type="ORF">EF807_03490</name>
</gene>
<organism evidence="17 18">
    <name type="scientific">Candidatus Methanolliviera hydrocarbonicum</name>
    <dbReference type="NCBI Taxonomy" id="2491085"/>
    <lineage>
        <taxon>Archaea</taxon>
        <taxon>Methanobacteriati</taxon>
        <taxon>Methanobacteriota</taxon>
        <taxon>Candidatus Methanoliparia</taxon>
        <taxon>Candidatus Methanoliparales</taxon>
        <taxon>Candidatus Methanollivieraceae</taxon>
        <taxon>Candidatus Methanolliviera</taxon>
    </lineage>
</organism>
<evidence type="ECO:0000256" key="2">
    <source>
        <dbReference type="ARBA" id="ARBA00005092"/>
    </source>
</evidence>
<keyword evidence="6" id="KW-0456">Lyase</keyword>
<dbReference type="InterPro" id="IPR049381">
    <property type="entry name" value="UbiD-like_C"/>
</dbReference>
<dbReference type="Proteomes" id="UP000320766">
    <property type="component" value="Unassembled WGS sequence"/>
</dbReference>
<sequence length="413" mass="46479">MRDLLNKLKRDNKLVENHQKVEPELEATKLANDDTVLFHDIDGHKVVLNLINSRDRLAEILSVKREEFVQKLSWPPLSEHDSAPIRVKEILMPADIAISEKIKNLTDLPILKYFPEDAGRYITGGVLICEYGGIKNASVHRMMVLDEDKLAIRLVPPRHAYTIHRMAEKNGDDLPVAVVIGANPIFLYASCTRVPLGEEFEYASYLMKKPLEVFKLKNGAKVPPAEIIIEGYIKKEERAKEGPFVDITGKYDKVREEPVLEVSNIYSREDPIYQGVIPAGIEHKILMGVPYESIIYNACSNAADVKSVLLTEGGCYYFNAIVQINKQTEGDAKNVIMAAFSAHTSLKNVIVVDEDVNIYDPLEVEYAITMWVRWDRDLLMIDHVRGSSLDPTVAEDGTTSKVGIDATKSFRDI</sequence>
<feature type="domain" description="3-octaprenyl-4-hydroxybenzoate carboxy-lyase-like Rift-related" evidence="14">
    <location>
        <begin position="101"/>
        <end position="279"/>
    </location>
</feature>
<dbReference type="InterPro" id="IPR049383">
    <property type="entry name" value="UbiD-like_N"/>
</dbReference>
<dbReference type="EC" id="4.1.1.126" evidence="11"/>
<evidence type="ECO:0000256" key="5">
    <source>
        <dbReference type="ARBA" id="ARBA00022643"/>
    </source>
</evidence>
<accession>A0A520KX83</accession>
<evidence type="ECO:0000256" key="9">
    <source>
        <dbReference type="ARBA" id="ARBA00049054"/>
    </source>
</evidence>
<evidence type="ECO:0000256" key="7">
    <source>
        <dbReference type="ARBA" id="ARBA00023211"/>
    </source>
</evidence>
<dbReference type="NCBIfam" id="TIGR00148">
    <property type="entry name" value="UbiD family decarboxylase"/>
    <property type="match status" value="1"/>
</dbReference>
<evidence type="ECO:0000256" key="4">
    <source>
        <dbReference type="ARBA" id="ARBA00022630"/>
    </source>
</evidence>
<evidence type="ECO:0000256" key="10">
    <source>
        <dbReference type="ARBA" id="ARBA00049583"/>
    </source>
</evidence>
<proteinExistence type="inferred from homology"/>
<evidence type="ECO:0000256" key="6">
    <source>
        <dbReference type="ARBA" id="ARBA00022793"/>
    </source>
</evidence>
<evidence type="ECO:0000313" key="18">
    <source>
        <dbReference type="Proteomes" id="UP000320766"/>
    </source>
</evidence>
<keyword evidence="4" id="KW-0285">Flavoprotein</keyword>
<evidence type="ECO:0000256" key="13">
    <source>
        <dbReference type="ARBA" id="ARBA00049936"/>
    </source>
</evidence>
<comment type="pathway">
    <text evidence="2">Isoprenoid biosynthesis; isopentenyl diphosphate biosynthesis via mevalonate pathway.</text>
</comment>
<name>A0A520KX83_9EURY</name>
<dbReference type="Gene3D" id="3.40.1670.10">
    <property type="entry name" value="UbiD C-terminal domain-like"/>
    <property type="match status" value="1"/>
</dbReference>
<dbReference type="InterPro" id="IPR002830">
    <property type="entry name" value="UbiD"/>
</dbReference>
<protein>
    <recommendedName>
        <fullName evidence="12">Anhydromevalonate phosphate decarboxylase</fullName>
        <ecNumber evidence="11">4.1.1.126</ecNumber>
    </recommendedName>
</protein>
<evidence type="ECO:0000259" key="15">
    <source>
        <dbReference type="Pfam" id="PF20695"/>
    </source>
</evidence>
<dbReference type="AlphaFoldDB" id="A0A520KX83"/>
<comment type="function">
    <text evidence="10">Catalyzes the conversion of trans-anhydromevalonate 5-phosphate (tAHMP) into isopentenyl phosphate. Involved in the archaeal mevalonate (MVA) pathway, which provides fundamental precursors for isoprenoid biosynthesis, such as isopentenyl diphosphate (IPP) and dimethylallyl diphosphate (DMAPP).</text>
</comment>
<comment type="similarity">
    <text evidence="3">Belongs to the UbiD family.</text>
</comment>
<feature type="domain" description="3-octaprenyl-4-hydroxybenzoate carboxy-lyase-like C-terminal" evidence="16">
    <location>
        <begin position="285"/>
        <end position="406"/>
    </location>
</feature>
<dbReference type="PANTHER" id="PTHR30108">
    <property type="entry name" value="3-OCTAPRENYL-4-HYDROXYBENZOATE CARBOXY-LYASE-RELATED"/>
    <property type="match status" value="1"/>
</dbReference>
<keyword evidence="6" id="KW-0210">Decarboxylase</keyword>
<comment type="caution">
    <text evidence="17">The sequence shown here is derived from an EMBL/GenBank/DDBJ whole genome shotgun (WGS) entry which is preliminary data.</text>
</comment>
<keyword evidence="5" id="KW-0288">FMN</keyword>
<dbReference type="SUPFAM" id="SSF50475">
    <property type="entry name" value="FMN-binding split barrel"/>
    <property type="match status" value="1"/>
</dbReference>
<dbReference type="GO" id="GO:0008299">
    <property type="term" value="P:isoprenoid biosynthetic process"/>
    <property type="evidence" value="ECO:0007669"/>
    <property type="project" value="UniProtKB-KW"/>
</dbReference>
<dbReference type="FunFam" id="3.40.1670.10:FF:000003">
    <property type="entry name" value="Phenolic acid decarboxylase"/>
    <property type="match status" value="1"/>
</dbReference>
<dbReference type="Pfam" id="PF20695">
    <property type="entry name" value="UbiD_N"/>
    <property type="match status" value="1"/>
</dbReference>
<dbReference type="SUPFAM" id="SSF143968">
    <property type="entry name" value="UbiD C-terminal domain-like"/>
    <property type="match status" value="1"/>
</dbReference>
<evidence type="ECO:0000256" key="3">
    <source>
        <dbReference type="ARBA" id="ARBA00010021"/>
    </source>
</evidence>
<evidence type="ECO:0000259" key="14">
    <source>
        <dbReference type="Pfam" id="PF01977"/>
    </source>
</evidence>
<evidence type="ECO:0000256" key="11">
    <source>
        <dbReference type="ARBA" id="ARBA00049727"/>
    </source>
</evidence>
<comment type="cofactor">
    <cofactor evidence="13">
        <name>prenylated FMN</name>
        <dbReference type="ChEBI" id="CHEBI:87746"/>
    </cofactor>
</comment>
<evidence type="ECO:0000256" key="8">
    <source>
        <dbReference type="ARBA" id="ARBA00023229"/>
    </source>
</evidence>
<dbReference type="GO" id="GO:0005737">
    <property type="term" value="C:cytoplasm"/>
    <property type="evidence" value="ECO:0007669"/>
    <property type="project" value="TreeGrafter"/>
</dbReference>
<dbReference type="EMBL" id="RXIL01000059">
    <property type="protein sequence ID" value="RZN70276.1"/>
    <property type="molecule type" value="Genomic_DNA"/>
</dbReference>